<dbReference type="Proteomes" id="UP001172728">
    <property type="component" value="Unassembled WGS sequence"/>
</dbReference>
<dbReference type="Gene3D" id="2.30.110.10">
    <property type="entry name" value="Electron Transport, Fmn-binding Protein, Chain A"/>
    <property type="match status" value="1"/>
</dbReference>
<name>A0ABT8G8P5_9MICO</name>
<evidence type="ECO:0000313" key="2">
    <source>
        <dbReference type="Proteomes" id="UP001172728"/>
    </source>
</evidence>
<reference evidence="1" key="1">
    <citation type="submission" date="2023-06" db="EMBL/GenBank/DDBJ databases">
        <title>Sysu t00192.</title>
        <authorList>
            <person name="Gao L."/>
            <person name="Fang B.-Z."/>
            <person name="Li W.-J."/>
        </authorList>
    </citation>
    <scope>NUCLEOTIDE SEQUENCE</scope>
    <source>
        <strain evidence="1">SYSU T00192</strain>
    </source>
</reference>
<protein>
    <recommendedName>
        <fullName evidence="3">Pyridoxamine 5'-phosphate oxidase</fullName>
    </recommendedName>
</protein>
<dbReference type="EMBL" id="JAUHPW010000004">
    <property type="protein sequence ID" value="MDN4475515.1"/>
    <property type="molecule type" value="Genomic_DNA"/>
</dbReference>
<gene>
    <name evidence="1" type="ORF">QQX09_06575</name>
</gene>
<comment type="caution">
    <text evidence="1">The sequence shown here is derived from an EMBL/GenBank/DDBJ whole genome shotgun (WGS) entry which is preliminary data.</text>
</comment>
<evidence type="ECO:0000313" key="1">
    <source>
        <dbReference type="EMBL" id="MDN4475515.1"/>
    </source>
</evidence>
<organism evidence="1 2">
    <name type="scientific">Demequina litoralis</name>
    <dbReference type="NCBI Taxonomy" id="3051660"/>
    <lineage>
        <taxon>Bacteria</taxon>
        <taxon>Bacillati</taxon>
        <taxon>Actinomycetota</taxon>
        <taxon>Actinomycetes</taxon>
        <taxon>Micrococcales</taxon>
        <taxon>Demequinaceae</taxon>
        <taxon>Demequina</taxon>
    </lineage>
</organism>
<proteinExistence type="predicted"/>
<accession>A0ABT8G8P5</accession>
<dbReference type="InterPro" id="IPR012349">
    <property type="entry name" value="Split_barrel_FMN-bd"/>
</dbReference>
<dbReference type="RefSeq" id="WP_301132650.1">
    <property type="nucleotide sequence ID" value="NZ_JAUHPW010000004.1"/>
</dbReference>
<sequence length="140" mass="14600">MTAAADPLRALRDLLAAEPGVWLLGTRAADGMRTRPVRVFADEGDADLVVLTGARSRKAAELELWPEFTLAGPVAGGWLAAEGSARVVRDAAPVAAWVARHAPGVHAGEVCALVLAPARARRWSVSSGSPFDNTVATLLP</sequence>
<keyword evidence="2" id="KW-1185">Reference proteome</keyword>
<dbReference type="SUPFAM" id="SSF50475">
    <property type="entry name" value="FMN-binding split barrel"/>
    <property type="match status" value="1"/>
</dbReference>
<evidence type="ECO:0008006" key="3">
    <source>
        <dbReference type="Google" id="ProtNLM"/>
    </source>
</evidence>